<dbReference type="InterPro" id="IPR029044">
    <property type="entry name" value="Nucleotide-diphossugar_trans"/>
</dbReference>
<reference evidence="1" key="1">
    <citation type="submission" date="2021-05" db="EMBL/GenBank/DDBJ databases">
        <authorList>
            <person name="Sun Q."/>
            <person name="Inoue M."/>
        </authorList>
    </citation>
    <scope>NUCLEOTIDE SEQUENCE</scope>
    <source>
        <strain evidence="1">VKM B-3255</strain>
    </source>
</reference>
<sequence>MRVASISLVKNEADIIECFVRHNLAFVDKMFIIDDRSSDATPEILRLLRDEFPNLEIIDDQWRGGIAQGQRTTWLLQHALKEQDWDIVTALDADEFIAATSRQEFEEDLAAIPYGMAGGFFETCYVVSPDDDPAIVDPLERLHAQIDRNAPVPFKAIVTRALSRNGNVSYDPGNHGVCFEGKSVAVWPLPRVRLAHFPIRSAEHAVVKALTHYVGWKSCHRFTPDLALHVMRCIDILKRQPEFSIAQREELIAQFIPEMAVCARVERRFLERRGTMKWPELAQRQPFALVVGLLDELIGRVTFGDQLALIGSTGWSESDRLRTLMAEHHALQNELTDLRRSRSKLAAAFAQVLRDKMARKFRKRRLRIQTFLARCRGAGG</sequence>
<evidence type="ECO:0000313" key="2">
    <source>
        <dbReference type="Proteomes" id="UP001166585"/>
    </source>
</evidence>
<dbReference type="PANTHER" id="PTHR43630:SF2">
    <property type="entry name" value="GLYCOSYLTRANSFERASE"/>
    <property type="match status" value="1"/>
</dbReference>
<evidence type="ECO:0000313" key="1">
    <source>
        <dbReference type="EMBL" id="MBS9476591.1"/>
    </source>
</evidence>
<dbReference type="Gene3D" id="3.90.550.10">
    <property type="entry name" value="Spore Coat Polysaccharide Biosynthesis Protein SpsA, Chain A"/>
    <property type="match status" value="1"/>
</dbReference>
<gene>
    <name evidence="1" type="ORF">KIP89_05685</name>
</gene>
<proteinExistence type="predicted"/>
<organism evidence="1 2">
    <name type="scientific">Ancylobacter radicis</name>
    <dbReference type="NCBI Taxonomy" id="2836179"/>
    <lineage>
        <taxon>Bacteria</taxon>
        <taxon>Pseudomonadati</taxon>
        <taxon>Pseudomonadota</taxon>
        <taxon>Alphaproteobacteria</taxon>
        <taxon>Hyphomicrobiales</taxon>
        <taxon>Xanthobacteraceae</taxon>
        <taxon>Ancylobacter</taxon>
    </lineage>
</organism>
<comment type="caution">
    <text evidence="1">The sequence shown here is derived from an EMBL/GenBank/DDBJ whole genome shotgun (WGS) entry which is preliminary data.</text>
</comment>
<dbReference type="SUPFAM" id="SSF53448">
    <property type="entry name" value="Nucleotide-diphospho-sugar transferases"/>
    <property type="match status" value="1"/>
</dbReference>
<keyword evidence="2" id="KW-1185">Reference proteome</keyword>
<dbReference type="RefSeq" id="WP_213754415.1">
    <property type="nucleotide sequence ID" value="NZ_JAHCQH010000014.1"/>
</dbReference>
<dbReference type="EMBL" id="JAHCQH010000014">
    <property type="protein sequence ID" value="MBS9476591.1"/>
    <property type="molecule type" value="Genomic_DNA"/>
</dbReference>
<dbReference type="PANTHER" id="PTHR43630">
    <property type="entry name" value="POLY-BETA-1,6-N-ACETYL-D-GLUCOSAMINE SYNTHASE"/>
    <property type="match status" value="1"/>
</dbReference>
<name>A0ABS5R4N5_9HYPH</name>
<protein>
    <submittedName>
        <fullName evidence="1">Glycosyltransferase family 2 protein</fullName>
    </submittedName>
</protein>
<dbReference type="Proteomes" id="UP001166585">
    <property type="component" value="Unassembled WGS sequence"/>
</dbReference>
<dbReference type="Pfam" id="PF13704">
    <property type="entry name" value="Glyco_tranf_2_4"/>
    <property type="match status" value="1"/>
</dbReference>
<accession>A0ABS5R4N5</accession>